<feature type="non-terminal residue" evidence="11">
    <location>
        <position position="1"/>
    </location>
</feature>
<evidence type="ECO:0000256" key="5">
    <source>
        <dbReference type="ARBA" id="ARBA00022777"/>
    </source>
</evidence>
<dbReference type="InterPro" id="IPR013767">
    <property type="entry name" value="PAS_fold"/>
</dbReference>
<evidence type="ECO:0000259" key="10">
    <source>
        <dbReference type="PROSITE" id="PS50113"/>
    </source>
</evidence>
<dbReference type="NCBIfam" id="TIGR00229">
    <property type="entry name" value="sensory_box"/>
    <property type="match status" value="1"/>
</dbReference>
<feature type="domain" description="Response regulatory" evidence="8">
    <location>
        <begin position="466"/>
        <end position="582"/>
    </location>
</feature>
<dbReference type="InterPro" id="IPR036890">
    <property type="entry name" value="HATPase_C_sf"/>
</dbReference>
<keyword evidence="4" id="KW-0808">Transferase</keyword>
<dbReference type="InterPro" id="IPR000700">
    <property type="entry name" value="PAS-assoc_C"/>
</dbReference>
<dbReference type="SUPFAM" id="SSF55785">
    <property type="entry name" value="PYP-like sensor domain (PAS domain)"/>
    <property type="match status" value="1"/>
</dbReference>
<dbReference type="Gene3D" id="3.30.565.10">
    <property type="entry name" value="Histidine kinase-like ATPase, C-terminal domain"/>
    <property type="match status" value="1"/>
</dbReference>
<dbReference type="GO" id="GO:0000155">
    <property type="term" value="F:phosphorelay sensor kinase activity"/>
    <property type="evidence" value="ECO:0007669"/>
    <property type="project" value="InterPro"/>
</dbReference>
<name>A0A2A4SR58_9DELT</name>
<dbReference type="Gene3D" id="1.10.287.130">
    <property type="match status" value="1"/>
</dbReference>
<dbReference type="InterPro" id="IPR011006">
    <property type="entry name" value="CheY-like_superfamily"/>
</dbReference>
<dbReference type="PROSITE" id="PS50113">
    <property type="entry name" value="PAC"/>
    <property type="match status" value="1"/>
</dbReference>
<dbReference type="InterPro" id="IPR001789">
    <property type="entry name" value="Sig_transdc_resp-reg_receiver"/>
</dbReference>
<organism evidence="11 12">
    <name type="scientific">SAR324 cluster bacterium</name>
    <dbReference type="NCBI Taxonomy" id="2024889"/>
    <lineage>
        <taxon>Bacteria</taxon>
        <taxon>Deltaproteobacteria</taxon>
        <taxon>SAR324 cluster</taxon>
    </lineage>
</organism>
<feature type="domain" description="Histidine kinase" evidence="7">
    <location>
        <begin position="198"/>
        <end position="417"/>
    </location>
</feature>
<dbReference type="InterPro" id="IPR004358">
    <property type="entry name" value="Sig_transdc_His_kin-like_C"/>
</dbReference>
<evidence type="ECO:0000256" key="6">
    <source>
        <dbReference type="PROSITE-ProRule" id="PRU00169"/>
    </source>
</evidence>
<dbReference type="Pfam" id="PF00989">
    <property type="entry name" value="PAS"/>
    <property type="match status" value="1"/>
</dbReference>
<dbReference type="FunFam" id="3.30.565.10:FF:000006">
    <property type="entry name" value="Sensor histidine kinase WalK"/>
    <property type="match status" value="1"/>
</dbReference>
<dbReference type="AlphaFoldDB" id="A0A2A4SR58"/>
<sequence length="922" mass="104390">ELPQKNNPFITNLLSGLGQELCIKTDWTPKKDSHGEIIGFIGAMIDITSFRRKEQGLLRQRDNHKNLLDTLIDPIWVFREQSIEFCNQKSLELIDAWMAEGGSDSFAELVIPEDEPRLLALLEGKGKDVPAVTLSLKENNSGIRWGKFSRQDILWDNHPAILICLQDRTEQKKLRDSIGDLQKKVKEIKQAKNEFFDNISYELRTPLNGITGLSQALKDGVAGKLPPKVISSLSIIHSSSKQVSKLINEIIDFSKLNDQTLTLDLQPISLKTTLEPVHVLGLNLIQNKALKLDFHISEDLPLVQADTNRLQQILLNLLNNAVKFSSEGKITVSATLEEKEVRISVADTGVGIPEQRLETIFDAFYSQPSASLQQGYVGPGIGLAVSRQLVELHEGKIRVRSLENVGSIFSFTLPVAENQSPALETVNSLLLLDFPNEDLSLLTVDPSNEYGQEATELEELSRQLPLILVVDDERINLMMLENLLTLNGYRVITSQDPLQALEIIEEEEPDLMLLDLMMPVMNGYEVCKKVRETYEPSALPILMLTAKYHTEDLIQGLNSGANDYLSKPFNKEELLARINIHLEVKENKQLKREIQRRQKAEQELSLSQYRLARILDTFEETIVAFDQHQKITFFNQQAEVVLGYKTQDLLGKSLSTILVGDQSENFTQSLSQFLNFAVEKENFESEVRMRPREAGAFHVGVTVSKLQLEKDPFYVMSFKSALSGLVEQSASDVAHQKTPSPLIVESEASNNKVQVLSEVFDNIIKYLSTGGIDLINDLRSHKPAQHRKQIKLMNEEEVNQEFRQTLVDMMNISLQYWKVATNKGKTELAEESGIWNVQLEGGETFRTRTLDKYLFLDALPKKPRWKDVVETAQYVLLHCPENASIEKKKLEEKLSDLLIFRQKMKLMNSGIPVLKKGAARRR</sequence>
<gene>
    <name evidence="11" type="ORF">COB67_12365</name>
</gene>
<dbReference type="CDD" id="cd00130">
    <property type="entry name" value="PAS"/>
    <property type="match status" value="1"/>
</dbReference>
<dbReference type="EMBL" id="NVSR01000135">
    <property type="protein sequence ID" value="PCI23886.1"/>
    <property type="molecule type" value="Genomic_DNA"/>
</dbReference>
<dbReference type="SMART" id="SM00448">
    <property type="entry name" value="REC"/>
    <property type="match status" value="1"/>
</dbReference>
<dbReference type="SUPFAM" id="SSF47384">
    <property type="entry name" value="Homodimeric domain of signal transducing histidine kinase"/>
    <property type="match status" value="1"/>
</dbReference>
<dbReference type="InterPro" id="IPR000014">
    <property type="entry name" value="PAS"/>
</dbReference>
<dbReference type="GO" id="GO:0009927">
    <property type="term" value="F:histidine phosphotransfer kinase activity"/>
    <property type="evidence" value="ECO:0007669"/>
    <property type="project" value="TreeGrafter"/>
</dbReference>
<dbReference type="GO" id="GO:0005886">
    <property type="term" value="C:plasma membrane"/>
    <property type="evidence" value="ECO:0007669"/>
    <property type="project" value="TreeGrafter"/>
</dbReference>
<evidence type="ECO:0000256" key="3">
    <source>
        <dbReference type="ARBA" id="ARBA00022553"/>
    </source>
</evidence>
<dbReference type="PANTHER" id="PTHR43047">
    <property type="entry name" value="TWO-COMPONENT HISTIDINE PROTEIN KINASE"/>
    <property type="match status" value="1"/>
</dbReference>
<evidence type="ECO:0000259" key="7">
    <source>
        <dbReference type="PROSITE" id="PS50109"/>
    </source>
</evidence>
<comment type="caution">
    <text evidence="11">The sequence shown here is derived from an EMBL/GenBank/DDBJ whole genome shotgun (WGS) entry which is preliminary data.</text>
</comment>
<dbReference type="Pfam" id="PF02518">
    <property type="entry name" value="HATPase_c"/>
    <property type="match status" value="1"/>
</dbReference>
<dbReference type="GO" id="GO:0006355">
    <property type="term" value="P:regulation of DNA-templated transcription"/>
    <property type="evidence" value="ECO:0007669"/>
    <property type="project" value="InterPro"/>
</dbReference>
<dbReference type="Gene3D" id="3.40.50.2300">
    <property type="match status" value="1"/>
</dbReference>
<dbReference type="InterPro" id="IPR035965">
    <property type="entry name" value="PAS-like_dom_sf"/>
</dbReference>
<dbReference type="InterPro" id="IPR005467">
    <property type="entry name" value="His_kinase_dom"/>
</dbReference>
<dbReference type="CDD" id="cd17574">
    <property type="entry name" value="REC_OmpR"/>
    <property type="match status" value="1"/>
</dbReference>
<dbReference type="PROSITE" id="PS50109">
    <property type="entry name" value="HIS_KIN"/>
    <property type="match status" value="1"/>
</dbReference>
<evidence type="ECO:0000256" key="4">
    <source>
        <dbReference type="ARBA" id="ARBA00022679"/>
    </source>
</evidence>
<dbReference type="SUPFAM" id="SSF52172">
    <property type="entry name" value="CheY-like"/>
    <property type="match status" value="1"/>
</dbReference>
<dbReference type="Proteomes" id="UP000218113">
    <property type="component" value="Unassembled WGS sequence"/>
</dbReference>
<dbReference type="PRINTS" id="PR00344">
    <property type="entry name" value="BCTRLSENSOR"/>
</dbReference>
<reference evidence="12" key="1">
    <citation type="submission" date="2017-08" db="EMBL/GenBank/DDBJ databases">
        <title>A dynamic microbial community with high functional redundancy inhabits the cold, oxic subseafloor aquifer.</title>
        <authorList>
            <person name="Tully B.J."/>
            <person name="Wheat C.G."/>
            <person name="Glazer B.T."/>
            <person name="Huber J.A."/>
        </authorList>
    </citation>
    <scope>NUCLEOTIDE SEQUENCE [LARGE SCALE GENOMIC DNA]</scope>
</reference>
<keyword evidence="3 6" id="KW-0597">Phosphoprotein</keyword>
<feature type="domain" description="PAC" evidence="10">
    <location>
        <begin position="7"/>
        <end position="59"/>
    </location>
</feature>
<dbReference type="InterPro" id="IPR003661">
    <property type="entry name" value="HisK_dim/P_dom"/>
</dbReference>
<evidence type="ECO:0000313" key="11">
    <source>
        <dbReference type="EMBL" id="PCI23886.1"/>
    </source>
</evidence>
<dbReference type="Pfam" id="PF00512">
    <property type="entry name" value="HisKA"/>
    <property type="match status" value="1"/>
</dbReference>
<dbReference type="Pfam" id="PF00072">
    <property type="entry name" value="Response_reg"/>
    <property type="match status" value="1"/>
</dbReference>
<evidence type="ECO:0000313" key="12">
    <source>
        <dbReference type="Proteomes" id="UP000218113"/>
    </source>
</evidence>
<dbReference type="SMART" id="SM00388">
    <property type="entry name" value="HisKA"/>
    <property type="match status" value="1"/>
</dbReference>
<keyword evidence="5" id="KW-0418">Kinase</keyword>
<protein>
    <recommendedName>
        <fullName evidence="2">histidine kinase</fullName>
        <ecNumber evidence="2">2.7.13.3</ecNumber>
    </recommendedName>
</protein>
<dbReference type="PANTHER" id="PTHR43047:SF72">
    <property type="entry name" value="OSMOSENSING HISTIDINE PROTEIN KINASE SLN1"/>
    <property type="match status" value="1"/>
</dbReference>
<evidence type="ECO:0000256" key="1">
    <source>
        <dbReference type="ARBA" id="ARBA00000085"/>
    </source>
</evidence>
<comment type="catalytic activity">
    <reaction evidence="1">
        <text>ATP + protein L-histidine = ADP + protein N-phospho-L-histidine.</text>
        <dbReference type="EC" id="2.7.13.3"/>
    </reaction>
</comment>
<evidence type="ECO:0000256" key="2">
    <source>
        <dbReference type="ARBA" id="ARBA00012438"/>
    </source>
</evidence>
<dbReference type="PROSITE" id="PS50112">
    <property type="entry name" value="PAS"/>
    <property type="match status" value="1"/>
</dbReference>
<dbReference type="CDD" id="cd22890">
    <property type="entry name" value="ChiS-DBD"/>
    <property type="match status" value="1"/>
</dbReference>
<dbReference type="SMART" id="SM00387">
    <property type="entry name" value="HATPase_c"/>
    <property type="match status" value="1"/>
</dbReference>
<dbReference type="CDD" id="cd00082">
    <property type="entry name" value="HisKA"/>
    <property type="match status" value="1"/>
</dbReference>
<dbReference type="EC" id="2.7.13.3" evidence="2"/>
<evidence type="ECO:0000259" key="8">
    <source>
        <dbReference type="PROSITE" id="PS50110"/>
    </source>
</evidence>
<evidence type="ECO:0000259" key="9">
    <source>
        <dbReference type="PROSITE" id="PS50112"/>
    </source>
</evidence>
<dbReference type="InterPro" id="IPR003594">
    <property type="entry name" value="HATPase_dom"/>
</dbReference>
<dbReference type="Gene3D" id="3.30.450.20">
    <property type="entry name" value="PAS domain"/>
    <property type="match status" value="1"/>
</dbReference>
<dbReference type="SUPFAM" id="SSF55874">
    <property type="entry name" value="ATPase domain of HSP90 chaperone/DNA topoisomerase II/histidine kinase"/>
    <property type="match status" value="1"/>
</dbReference>
<dbReference type="SMART" id="SM00091">
    <property type="entry name" value="PAS"/>
    <property type="match status" value="2"/>
</dbReference>
<feature type="domain" description="PAS" evidence="9">
    <location>
        <begin position="607"/>
        <end position="681"/>
    </location>
</feature>
<proteinExistence type="predicted"/>
<feature type="modified residue" description="4-aspartylphosphate" evidence="6">
    <location>
        <position position="515"/>
    </location>
</feature>
<dbReference type="InterPro" id="IPR036097">
    <property type="entry name" value="HisK_dim/P_sf"/>
</dbReference>
<accession>A0A2A4SR58</accession>
<dbReference type="PROSITE" id="PS50110">
    <property type="entry name" value="RESPONSE_REGULATORY"/>
    <property type="match status" value="1"/>
</dbReference>